<dbReference type="PATRIC" id="fig|1616.3.peg.368"/>
<reference evidence="6 7" key="1">
    <citation type="journal article" date="2015" name="Genome Announc.">
        <title>Expanding the biotechnology potential of lactobacilli through comparative genomics of 213 strains and associated genera.</title>
        <authorList>
            <person name="Sun Z."/>
            <person name="Harris H.M."/>
            <person name="McCann A."/>
            <person name="Guo C."/>
            <person name="Argimon S."/>
            <person name="Zhang W."/>
            <person name="Yang X."/>
            <person name="Jeffery I.B."/>
            <person name="Cooney J.C."/>
            <person name="Kagawa T.F."/>
            <person name="Liu W."/>
            <person name="Song Y."/>
            <person name="Salvetti E."/>
            <person name="Wrobel A."/>
            <person name="Rasinkangas P."/>
            <person name="Parkhill J."/>
            <person name="Rea M.C."/>
            <person name="O'Sullivan O."/>
            <person name="Ritari J."/>
            <person name="Douillard F.P."/>
            <person name="Paul Ross R."/>
            <person name="Yang R."/>
            <person name="Briner A.E."/>
            <person name="Felis G.E."/>
            <person name="de Vos W.M."/>
            <person name="Barrangou R."/>
            <person name="Klaenhammer T.R."/>
            <person name="Caufield P.W."/>
            <person name="Cui Y."/>
            <person name="Zhang H."/>
            <person name="O'Toole P.W."/>
        </authorList>
    </citation>
    <scope>NUCLEOTIDE SEQUENCE [LARGE SCALE GENOMIC DNA]</scope>
    <source>
        <strain evidence="6 7">DSM 20593</strain>
    </source>
</reference>
<dbReference type="RefSeq" id="WP_057756536.1">
    <property type="nucleotide sequence ID" value="NZ_JQBP01000011.1"/>
</dbReference>
<dbReference type="SUPFAM" id="SSF52540">
    <property type="entry name" value="P-loop containing nucleoside triphosphate hydrolases"/>
    <property type="match status" value="1"/>
</dbReference>
<accession>A0A0R2JB12</accession>
<evidence type="ECO:0000313" key="6">
    <source>
        <dbReference type="EMBL" id="KRN74441.1"/>
    </source>
</evidence>
<protein>
    <recommendedName>
        <fullName evidence="5">ABC transporter domain-containing protein</fullName>
    </recommendedName>
</protein>
<dbReference type="InterPro" id="IPR003593">
    <property type="entry name" value="AAA+_ATPase"/>
</dbReference>
<keyword evidence="4" id="KW-0067">ATP-binding</keyword>
<dbReference type="InterPro" id="IPR050153">
    <property type="entry name" value="Metal_Ion_Import_ABC"/>
</dbReference>
<dbReference type="EMBL" id="JQBP01000011">
    <property type="protein sequence ID" value="KRN74441.1"/>
    <property type="molecule type" value="Genomic_DNA"/>
</dbReference>
<dbReference type="AlphaFoldDB" id="A0A0R2JB12"/>
<evidence type="ECO:0000256" key="1">
    <source>
        <dbReference type="ARBA" id="ARBA00005417"/>
    </source>
</evidence>
<dbReference type="STRING" id="1616.IV73_GL000360"/>
<evidence type="ECO:0000256" key="4">
    <source>
        <dbReference type="ARBA" id="ARBA00022840"/>
    </source>
</evidence>
<evidence type="ECO:0000259" key="5">
    <source>
        <dbReference type="PROSITE" id="PS50893"/>
    </source>
</evidence>
<keyword evidence="3" id="KW-0547">Nucleotide-binding</keyword>
<proteinExistence type="inferred from homology"/>
<keyword evidence="2" id="KW-0813">Transport</keyword>
<dbReference type="GO" id="GO:0005524">
    <property type="term" value="F:ATP binding"/>
    <property type="evidence" value="ECO:0007669"/>
    <property type="project" value="UniProtKB-KW"/>
</dbReference>
<dbReference type="PROSITE" id="PS50893">
    <property type="entry name" value="ABC_TRANSPORTER_2"/>
    <property type="match status" value="1"/>
</dbReference>
<dbReference type="Gene3D" id="3.40.50.300">
    <property type="entry name" value="P-loop containing nucleotide triphosphate hydrolases"/>
    <property type="match status" value="1"/>
</dbReference>
<evidence type="ECO:0000256" key="2">
    <source>
        <dbReference type="ARBA" id="ARBA00022448"/>
    </source>
</evidence>
<evidence type="ECO:0000256" key="3">
    <source>
        <dbReference type="ARBA" id="ARBA00022741"/>
    </source>
</evidence>
<feature type="domain" description="ABC transporter" evidence="5">
    <location>
        <begin position="4"/>
        <end position="226"/>
    </location>
</feature>
<dbReference type="InterPro" id="IPR027417">
    <property type="entry name" value="P-loop_NTPase"/>
</dbReference>
<name>A0A0R2JB12_9LACO</name>
<dbReference type="PANTHER" id="PTHR42734:SF17">
    <property type="entry name" value="METAL TRANSPORT SYSTEM ATP-BINDING PROTEIN TM_0124-RELATED"/>
    <property type="match status" value="1"/>
</dbReference>
<dbReference type="Pfam" id="PF00005">
    <property type="entry name" value="ABC_tran"/>
    <property type="match status" value="1"/>
</dbReference>
<dbReference type="PANTHER" id="PTHR42734">
    <property type="entry name" value="METAL TRANSPORT SYSTEM ATP-BINDING PROTEIN TM_0124-RELATED"/>
    <property type="match status" value="1"/>
</dbReference>
<comment type="similarity">
    <text evidence="1">Belongs to the ABC transporter superfamily.</text>
</comment>
<dbReference type="GO" id="GO:0016887">
    <property type="term" value="F:ATP hydrolysis activity"/>
    <property type="evidence" value="ECO:0007669"/>
    <property type="project" value="InterPro"/>
</dbReference>
<dbReference type="OrthoDB" id="9806726at2"/>
<keyword evidence="7" id="KW-1185">Reference proteome</keyword>
<evidence type="ECO:0000313" key="7">
    <source>
        <dbReference type="Proteomes" id="UP000051655"/>
    </source>
</evidence>
<dbReference type="InterPro" id="IPR003439">
    <property type="entry name" value="ABC_transporter-like_ATP-bd"/>
</dbReference>
<comment type="caution">
    <text evidence="6">The sequence shown here is derived from an EMBL/GenBank/DDBJ whole genome shotgun (WGS) entry which is preliminary data.</text>
</comment>
<gene>
    <name evidence="6" type="ORF">IV73_GL000360</name>
</gene>
<sequence>MIILKGTNIGIQANGRWLYQAVNFQLEQQHILALLGENGVGKTTLIQTMMGERTLDQGSLTWEQAGLQIAYVPQYRNDVNQFPLTITEYVKLNFDTGWQPWLTQGEQAWLKQVLAATALTELAHQRIDQASGGERQRAYLAQALVKKPDVLILDEATANLDAAAKFQFMDVLQQYQKKHTLSIIMVSHDAEIVDRYADDYLLIQHHQGRFGHYQHQTQHPLLAEVENV</sequence>
<organism evidence="6 7">
    <name type="scientific">Weissella kandleri</name>
    <dbReference type="NCBI Taxonomy" id="1616"/>
    <lineage>
        <taxon>Bacteria</taxon>
        <taxon>Bacillati</taxon>
        <taxon>Bacillota</taxon>
        <taxon>Bacilli</taxon>
        <taxon>Lactobacillales</taxon>
        <taxon>Lactobacillaceae</taxon>
        <taxon>Weissella</taxon>
    </lineage>
</organism>
<dbReference type="Proteomes" id="UP000051655">
    <property type="component" value="Unassembled WGS sequence"/>
</dbReference>
<dbReference type="SMART" id="SM00382">
    <property type="entry name" value="AAA"/>
    <property type="match status" value="1"/>
</dbReference>